<name>A0AAN1XWT4_UNVUL</name>
<proteinExistence type="inferred from homology"/>
<dbReference type="Pfam" id="PF19295">
    <property type="entry name" value="SufBD_N"/>
    <property type="match status" value="1"/>
</dbReference>
<dbReference type="InterPro" id="IPR000825">
    <property type="entry name" value="SUF_FeS_clus_asmbl_SufBD_core"/>
</dbReference>
<dbReference type="InterPro" id="IPR037284">
    <property type="entry name" value="SUF_FeS_clus_asmbl_SufBD_sf"/>
</dbReference>
<comment type="similarity">
    <text evidence="1">Belongs to the iron-sulfur cluster assembly SufBD family.</text>
</comment>
<feature type="domain" description="SUF system FeS cluster assembly SufBD core" evidence="2">
    <location>
        <begin position="213"/>
        <end position="440"/>
    </location>
</feature>
<dbReference type="InterPro" id="IPR011542">
    <property type="entry name" value="SUF_FeS_clus_asmbl_SufD"/>
</dbReference>
<protein>
    <submittedName>
        <fullName evidence="4">Fe-S cluster assembly protein SufD</fullName>
    </submittedName>
</protein>
<evidence type="ECO:0000313" key="5">
    <source>
        <dbReference type="Proteomes" id="UP001317532"/>
    </source>
</evidence>
<dbReference type="InterPro" id="IPR055346">
    <property type="entry name" value="Fe-S_cluster_assembly_SufBD"/>
</dbReference>
<dbReference type="PANTHER" id="PTHR43575:SF1">
    <property type="entry name" value="PROTEIN ABCI7, CHLOROPLASTIC"/>
    <property type="match status" value="1"/>
</dbReference>
<dbReference type="Pfam" id="PF01458">
    <property type="entry name" value="SUFBD_core"/>
    <property type="match status" value="1"/>
</dbReference>
<dbReference type="SUPFAM" id="SSF101960">
    <property type="entry name" value="Stabilizer of iron transporter SufD"/>
    <property type="match status" value="1"/>
</dbReference>
<dbReference type="AlphaFoldDB" id="A0AAN1XWT4"/>
<gene>
    <name evidence="4" type="ORF">WPS_10130</name>
</gene>
<dbReference type="NCBIfam" id="TIGR01981">
    <property type="entry name" value="sufD"/>
    <property type="match status" value="1"/>
</dbReference>
<sequence>MPNTAAAETLAAIPFAPTRPTLDAAIDALDALGSAGGGAVDAQARRDAFARYEELPVPGMRPGRGWKHDYAKLAFDDLTWASGRREQTISPLAALAVRGAERAVARDDASLEIVVDRPALETANAGGLVHLGAVYLDAPVDAPDSRVVVLPLADARASHGELLAAVLHRIVDPRGDRFAALAAAFQNCGAFVYVPDGVVLDAPIQLVFANSEARDEAIFPHIVVVLGRGARATVIERHLGDGAPFVCGIVEAQVGERAQLDYVTVQQLDEQARIAFTRSARCERDGAIRWHLAELGATLARTVLGAQLDAEGANADTSALFFNTRLQHVDLQTSTIHAVGNTTSDTVVRSAATDRGQGRYIGNIVIRPKAHGSDASLRDDALLLSKRAHIDSIPALEIAANDVKAFHGATVGSLDEDALFYTSSRGIARPEALRMITLGFFEPVIGRFPSEALRDEVRSALDGKIDDATELD</sequence>
<evidence type="ECO:0000259" key="3">
    <source>
        <dbReference type="Pfam" id="PF19295"/>
    </source>
</evidence>
<dbReference type="InterPro" id="IPR045595">
    <property type="entry name" value="SufBD_N"/>
</dbReference>
<dbReference type="KEGG" id="vab:WPS_10130"/>
<feature type="domain" description="SUF system FeS cluster assembly SufBD N-terminal" evidence="3">
    <location>
        <begin position="145"/>
        <end position="206"/>
    </location>
</feature>
<accession>A0AAN1XWT4</accession>
<dbReference type="EMBL" id="AP025523">
    <property type="protein sequence ID" value="BDE05737.1"/>
    <property type="molecule type" value="Genomic_DNA"/>
</dbReference>
<evidence type="ECO:0000313" key="4">
    <source>
        <dbReference type="EMBL" id="BDE05737.1"/>
    </source>
</evidence>
<keyword evidence="5" id="KW-1185">Reference proteome</keyword>
<evidence type="ECO:0000259" key="2">
    <source>
        <dbReference type="Pfam" id="PF01458"/>
    </source>
</evidence>
<dbReference type="GO" id="GO:0016226">
    <property type="term" value="P:iron-sulfur cluster assembly"/>
    <property type="evidence" value="ECO:0007669"/>
    <property type="project" value="InterPro"/>
</dbReference>
<evidence type="ECO:0000256" key="1">
    <source>
        <dbReference type="ARBA" id="ARBA00043967"/>
    </source>
</evidence>
<dbReference type="PANTHER" id="PTHR43575">
    <property type="entry name" value="PROTEIN ABCI7, CHLOROPLASTIC"/>
    <property type="match status" value="1"/>
</dbReference>
<dbReference type="RefSeq" id="WP_317996760.1">
    <property type="nucleotide sequence ID" value="NZ_AP025523.1"/>
</dbReference>
<reference evidence="4 5" key="1">
    <citation type="journal article" date="2022" name="ISME Commun">
        <title>Vulcanimicrobium alpinus gen. nov. sp. nov., the first cultivated representative of the candidate phylum 'Eremiobacterota', is a metabolically versatile aerobic anoxygenic phototroph.</title>
        <authorList>
            <person name="Yabe S."/>
            <person name="Muto K."/>
            <person name="Abe K."/>
            <person name="Yokota A."/>
            <person name="Staudigel H."/>
            <person name="Tebo B.M."/>
        </authorList>
    </citation>
    <scope>NUCLEOTIDE SEQUENCE [LARGE SCALE GENOMIC DNA]</scope>
    <source>
        <strain evidence="4 5">WC8-2</strain>
    </source>
</reference>
<organism evidence="4 5">
    <name type="scientific">Vulcanimicrobium alpinum</name>
    <dbReference type="NCBI Taxonomy" id="3016050"/>
    <lineage>
        <taxon>Bacteria</taxon>
        <taxon>Bacillati</taxon>
        <taxon>Vulcanimicrobiota</taxon>
        <taxon>Vulcanimicrobiia</taxon>
        <taxon>Vulcanimicrobiales</taxon>
        <taxon>Vulcanimicrobiaceae</taxon>
        <taxon>Vulcanimicrobium</taxon>
    </lineage>
</organism>
<dbReference type="Proteomes" id="UP001317532">
    <property type="component" value="Chromosome"/>
</dbReference>